<name>A0A5N6N0J8_9ASTR</name>
<protein>
    <submittedName>
        <fullName evidence="1">Uncharacterized protein</fullName>
    </submittedName>
</protein>
<keyword evidence="2" id="KW-1185">Reference proteome</keyword>
<evidence type="ECO:0000313" key="2">
    <source>
        <dbReference type="Proteomes" id="UP000326396"/>
    </source>
</evidence>
<accession>A0A5N6N0J8</accession>
<reference evidence="1 2" key="1">
    <citation type="submission" date="2019-05" db="EMBL/GenBank/DDBJ databases">
        <title>Mikania micrantha, genome provides insights into the molecular mechanism of rapid growth.</title>
        <authorList>
            <person name="Liu B."/>
        </authorList>
    </citation>
    <scope>NUCLEOTIDE SEQUENCE [LARGE SCALE GENOMIC DNA]</scope>
    <source>
        <strain evidence="1">NLD-2019</strain>
        <tissue evidence="1">Leaf</tissue>
    </source>
</reference>
<proteinExistence type="predicted"/>
<dbReference type="PANTHER" id="PTHR35510">
    <property type="entry name" value="DBH-LIKE MONOOXYGENASE"/>
    <property type="match status" value="1"/>
</dbReference>
<dbReference type="EMBL" id="SZYD01000014">
    <property type="protein sequence ID" value="KAD4179817.1"/>
    <property type="molecule type" value="Genomic_DNA"/>
</dbReference>
<dbReference type="OrthoDB" id="1937743at2759"/>
<organism evidence="1 2">
    <name type="scientific">Mikania micrantha</name>
    <name type="common">bitter vine</name>
    <dbReference type="NCBI Taxonomy" id="192012"/>
    <lineage>
        <taxon>Eukaryota</taxon>
        <taxon>Viridiplantae</taxon>
        <taxon>Streptophyta</taxon>
        <taxon>Embryophyta</taxon>
        <taxon>Tracheophyta</taxon>
        <taxon>Spermatophyta</taxon>
        <taxon>Magnoliopsida</taxon>
        <taxon>eudicotyledons</taxon>
        <taxon>Gunneridae</taxon>
        <taxon>Pentapetalae</taxon>
        <taxon>asterids</taxon>
        <taxon>campanulids</taxon>
        <taxon>Asterales</taxon>
        <taxon>Asteraceae</taxon>
        <taxon>Asteroideae</taxon>
        <taxon>Heliantheae alliance</taxon>
        <taxon>Eupatorieae</taxon>
        <taxon>Mikania</taxon>
    </lineage>
</organism>
<dbReference type="PANTHER" id="PTHR35510:SF1">
    <property type="entry name" value="DBH-LIKE MONOOXYGENASE"/>
    <property type="match status" value="1"/>
</dbReference>
<evidence type="ECO:0000313" key="1">
    <source>
        <dbReference type="EMBL" id="KAD4179817.1"/>
    </source>
</evidence>
<gene>
    <name evidence="1" type="ORF">E3N88_28408</name>
</gene>
<dbReference type="Proteomes" id="UP000326396">
    <property type="component" value="Linkage Group LG4"/>
</dbReference>
<sequence>MEADIPHHDDAVPLDAESLELSQHEWLQFEPNMAAAIRCRCILRMSVATPRCIDWGVFADAGQAKRARAILGRATLHGVLPCATPPSTTDRSARHCGHFPRLTKLVLLLIISPKQFLNEFQSAQLWITETRQHKVKIPAKIDRVQIGDLRFGALMEECNSPTKLKRKDLEQVNDDFCDFSLSSPARKIRRLDAELPPIIEEEEMVNPVIVGQPEAAEAIDDMIVNEERAIVLYDPMNNIPLLQLKSPISVSVNSNFLSGFKNRVLWSNQSHVLESLNGMKEKQDEQNTINGSLAVVPWVPMHSQHQSMAEVEIPHTEGVSDMMEIEEEDDAHLNEFGSVKQWQQHCMIPHNLSTPIAWSGTGVLD</sequence>
<dbReference type="AlphaFoldDB" id="A0A5N6N0J8"/>
<comment type="caution">
    <text evidence="1">The sequence shown here is derived from an EMBL/GenBank/DDBJ whole genome shotgun (WGS) entry which is preliminary data.</text>
</comment>